<comment type="similarity">
    <text evidence="3">Belongs to the fatty acid desaturase type 1 family.</text>
</comment>
<name>A0A9N8HHU4_9STRA</name>
<gene>
    <name evidence="14" type="ORF">SEMRO_464_G148450.1</name>
</gene>
<evidence type="ECO:0000256" key="7">
    <source>
        <dbReference type="ARBA" id="ARBA00022989"/>
    </source>
</evidence>
<evidence type="ECO:0000256" key="4">
    <source>
        <dbReference type="ARBA" id="ARBA00022617"/>
    </source>
</evidence>
<organism evidence="14 15">
    <name type="scientific">Seminavis robusta</name>
    <dbReference type="NCBI Taxonomy" id="568900"/>
    <lineage>
        <taxon>Eukaryota</taxon>
        <taxon>Sar</taxon>
        <taxon>Stramenopiles</taxon>
        <taxon>Ochrophyta</taxon>
        <taxon>Bacillariophyta</taxon>
        <taxon>Bacillariophyceae</taxon>
        <taxon>Bacillariophycidae</taxon>
        <taxon>Naviculales</taxon>
        <taxon>Naviculaceae</taxon>
        <taxon>Seminavis</taxon>
    </lineage>
</organism>
<keyword evidence="7 12" id="KW-1133">Transmembrane helix</keyword>
<keyword evidence="4" id="KW-0349">Heme</keyword>
<comment type="pathway">
    <text evidence="2">Lipid metabolism.</text>
</comment>
<comment type="subcellular location">
    <subcellularLocation>
        <location evidence="1">Membrane</location>
        <topology evidence="1">Multi-pass membrane protein</topology>
    </subcellularLocation>
</comment>
<feature type="transmembrane region" description="Helical" evidence="12">
    <location>
        <begin position="263"/>
        <end position="285"/>
    </location>
</feature>
<reference evidence="14" key="1">
    <citation type="submission" date="2020-06" db="EMBL/GenBank/DDBJ databases">
        <authorList>
            <consortium name="Plant Systems Biology data submission"/>
        </authorList>
    </citation>
    <scope>NUCLEOTIDE SEQUENCE</scope>
    <source>
        <strain evidence="14">D6</strain>
    </source>
</reference>
<feature type="domain" description="Fatty acid desaturase" evidence="13">
    <location>
        <begin position="91"/>
        <end position="401"/>
    </location>
</feature>
<dbReference type="GO" id="GO:0016020">
    <property type="term" value="C:membrane"/>
    <property type="evidence" value="ECO:0007669"/>
    <property type="project" value="UniProtKB-SubCell"/>
</dbReference>
<dbReference type="Pfam" id="PF00487">
    <property type="entry name" value="FA_desaturase"/>
    <property type="match status" value="1"/>
</dbReference>
<dbReference type="AlphaFoldDB" id="A0A9N8HHU4"/>
<evidence type="ECO:0000256" key="12">
    <source>
        <dbReference type="SAM" id="Phobius"/>
    </source>
</evidence>
<evidence type="ECO:0000256" key="8">
    <source>
        <dbReference type="ARBA" id="ARBA00023002"/>
    </source>
</evidence>
<evidence type="ECO:0000256" key="1">
    <source>
        <dbReference type="ARBA" id="ARBA00004141"/>
    </source>
</evidence>
<proteinExistence type="inferred from homology"/>
<keyword evidence="6" id="KW-0479">Metal-binding</keyword>
<dbReference type="PANTHER" id="PTHR19353">
    <property type="entry name" value="FATTY ACID DESATURASE 2"/>
    <property type="match status" value="1"/>
</dbReference>
<evidence type="ECO:0000256" key="9">
    <source>
        <dbReference type="ARBA" id="ARBA00023004"/>
    </source>
</evidence>
<dbReference type="GO" id="GO:0016717">
    <property type="term" value="F:oxidoreductase activity, acting on paired donors, with oxidation of a pair of donors resulting in the reduction of molecular oxygen to two molecules of water"/>
    <property type="evidence" value="ECO:0007669"/>
    <property type="project" value="TreeGrafter"/>
</dbReference>
<feature type="transmembrane region" description="Helical" evidence="12">
    <location>
        <begin position="73"/>
        <end position="98"/>
    </location>
</feature>
<keyword evidence="10" id="KW-0443">Lipid metabolism</keyword>
<evidence type="ECO:0000256" key="2">
    <source>
        <dbReference type="ARBA" id="ARBA00005189"/>
    </source>
</evidence>
<evidence type="ECO:0000256" key="6">
    <source>
        <dbReference type="ARBA" id="ARBA00022723"/>
    </source>
</evidence>
<evidence type="ECO:0000313" key="15">
    <source>
        <dbReference type="Proteomes" id="UP001153069"/>
    </source>
</evidence>
<dbReference type="CDD" id="cd01060">
    <property type="entry name" value="Membrane-FADS-like"/>
    <property type="match status" value="1"/>
</dbReference>
<dbReference type="PANTHER" id="PTHR19353:SF30">
    <property type="entry name" value="DELTA 8-(E)-SPHINGOLIPID DESATURASE"/>
    <property type="match status" value="1"/>
</dbReference>
<dbReference type="OrthoDB" id="260091at2759"/>
<accession>A0A9N8HHU4</accession>
<dbReference type="GO" id="GO:0006629">
    <property type="term" value="P:lipid metabolic process"/>
    <property type="evidence" value="ECO:0007669"/>
    <property type="project" value="UniProtKB-KW"/>
</dbReference>
<evidence type="ECO:0000256" key="10">
    <source>
        <dbReference type="ARBA" id="ARBA00023098"/>
    </source>
</evidence>
<sequence length="432" mass="50371">MAPRERNVVYDEQQKVEQPMGSKTVLCKEDEWIDKLDLKAFREDIKELGKRLSDEQGPDDVAHLHKMIMWSNMFTLTGLLGMGLPVYFVLPAICLSIGTTTRWTMIAHHTCHGGYDNCEPTGRFNRFKFAVGSLWRRVLDWMDWMLPEAWNVEHNNMHHYKLGEAGDPDLVERNLGYLRDLNAPMVVKYMAVYVIMVIWKWWYYAPNTYKELRVKEVRKVNPELLEKSEGFNPNEPMTITSMVFDNSSLPSWISFSDYLARVFFPYVIYRFFLLPSPLLVAGMYLNPESPNTWFYNGVANMVLADLFANLHSFYIIATNHAGDDLYKFSVGCRPRSGTFYLRQVVSSVNFAAGTDLVDFFHGWLNYQIEHHLWPDLSMLSYQKAMPQVKEICRRHGVPYIQESVFNRVTKTVNIMVGKDNMRVYPADREQDI</sequence>
<evidence type="ECO:0000256" key="5">
    <source>
        <dbReference type="ARBA" id="ARBA00022692"/>
    </source>
</evidence>
<evidence type="ECO:0000256" key="3">
    <source>
        <dbReference type="ARBA" id="ARBA00009295"/>
    </source>
</evidence>
<keyword evidence="8" id="KW-0560">Oxidoreductase</keyword>
<evidence type="ECO:0000259" key="13">
    <source>
        <dbReference type="Pfam" id="PF00487"/>
    </source>
</evidence>
<feature type="transmembrane region" description="Helical" evidence="12">
    <location>
        <begin position="186"/>
        <end position="205"/>
    </location>
</feature>
<comment type="caution">
    <text evidence="14">The sequence shown here is derived from an EMBL/GenBank/DDBJ whole genome shotgun (WGS) entry which is preliminary data.</text>
</comment>
<evidence type="ECO:0000256" key="11">
    <source>
        <dbReference type="ARBA" id="ARBA00023136"/>
    </source>
</evidence>
<protein>
    <submittedName>
        <fullName evidence="14">Dependent stearoyl-CoA 9-desaturase</fullName>
    </submittedName>
</protein>
<dbReference type="InterPro" id="IPR005804">
    <property type="entry name" value="FA_desaturase_dom"/>
</dbReference>
<dbReference type="GO" id="GO:0046872">
    <property type="term" value="F:metal ion binding"/>
    <property type="evidence" value="ECO:0007669"/>
    <property type="project" value="UniProtKB-KW"/>
</dbReference>
<feature type="transmembrane region" description="Helical" evidence="12">
    <location>
        <begin position="297"/>
        <end position="317"/>
    </location>
</feature>
<evidence type="ECO:0000313" key="14">
    <source>
        <dbReference type="EMBL" id="CAB9511033.1"/>
    </source>
</evidence>
<keyword evidence="9" id="KW-0408">Iron</keyword>
<dbReference type="EMBL" id="CAICTM010000463">
    <property type="protein sequence ID" value="CAB9511033.1"/>
    <property type="molecule type" value="Genomic_DNA"/>
</dbReference>
<dbReference type="InterPro" id="IPR012171">
    <property type="entry name" value="Fatty_acid_desaturase"/>
</dbReference>
<dbReference type="Proteomes" id="UP001153069">
    <property type="component" value="Unassembled WGS sequence"/>
</dbReference>
<keyword evidence="5 12" id="KW-0812">Transmembrane</keyword>
<keyword evidence="15" id="KW-1185">Reference proteome</keyword>
<keyword evidence="11 12" id="KW-0472">Membrane</keyword>